<sequence>MSGKKNDRDKKNKNRVDVFGERLRHRAPQLSAGLQSVLYYINENRATVLESTALEIAAANDTSDATVIRAVQALGFAGLRDLKKTLQLWFEPVPNSSDKMSSTVNEFTSDINSSIDFVLEGHRSTCDVLSGQENRTALSQAVSLLLNARQLAIFGINASGILAEYAARLFNRIGLPCSPLNRAGIGLAEQLLALQRGDVLLMMAQKSAHREGMTTLREARRLGIPVILLTNAMDSRFAEQADVVIQVPRGGENGKVPLHGTVLVCLEMLVLAVASSASQRTIRSMKRMDELHRGLKPGSHKR</sequence>
<dbReference type="InterPro" id="IPR047640">
    <property type="entry name" value="RpiR-like"/>
</dbReference>
<keyword evidence="3" id="KW-0804">Transcription</keyword>
<dbReference type="Pfam" id="PF01418">
    <property type="entry name" value="HTH_6"/>
    <property type="match status" value="1"/>
</dbReference>
<keyword evidence="7" id="KW-1185">Reference proteome</keyword>
<dbReference type="Pfam" id="PF01380">
    <property type="entry name" value="SIS"/>
    <property type="match status" value="1"/>
</dbReference>
<feature type="domain" description="SIS" evidence="5">
    <location>
        <begin position="141"/>
        <end position="287"/>
    </location>
</feature>
<dbReference type="OrthoDB" id="8683433at2"/>
<dbReference type="InterPro" id="IPR009057">
    <property type="entry name" value="Homeodomain-like_sf"/>
</dbReference>
<organism evidence="6 7">
    <name type="scientific">Tatumella morbirosei</name>
    <dbReference type="NCBI Taxonomy" id="642227"/>
    <lineage>
        <taxon>Bacteria</taxon>
        <taxon>Pseudomonadati</taxon>
        <taxon>Pseudomonadota</taxon>
        <taxon>Gammaproteobacteria</taxon>
        <taxon>Enterobacterales</taxon>
        <taxon>Erwiniaceae</taxon>
        <taxon>Tatumella</taxon>
    </lineage>
</organism>
<keyword evidence="2" id="KW-0238">DNA-binding</keyword>
<dbReference type="PROSITE" id="PS51071">
    <property type="entry name" value="HTH_RPIR"/>
    <property type="match status" value="1"/>
</dbReference>
<evidence type="ECO:0000259" key="5">
    <source>
        <dbReference type="PROSITE" id="PS51464"/>
    </source>
</evidence>
<evidence type="ECO:0000256" key="2">
    <source>
        <dbReference type="ARBA" id="ARBA00023125"/>
    </source>
</evidence>
<dbReference type="RefSeq" id="WP_038021466.1">
    <property type="nucleotide sequence ID" value="NZ_JPKR02000003.1"/>
</dbReference>
<dbReference type="GO" id="GO:0003677">
    <property type="term" value="F:DNA binding"/>
    <property type="evidence" value="ECO:0007669"/>
    <property type="project" value="UniProtKB-KW"/>
</dbReference>
<dbReference type="InterPro" id="IPR035472">
    <property type="entry name" value="RpiR-like_SIS"/>
</dbReference>
<dbReference type="InterPro" id="IPR001347">
    <property type="entry name" value="SIS_dom"/>
</dbReference>
<keyword evidence="1" id="KW-0805">Transcription regulation</keyword>
<comment type="caution">
    <text evidence="6">The sequence shown here is derived from an EMBL/GenBank/DDBJ whole genome shotgun (WGS) entry which is preliminary data.</text>
</comment>
<gene>
    <name evidence="6" type="ORF">HA49_15485</name>
</gene>
<accession>A0A095T5G9</accession>
<dbReference type="GO" id="GO:1901135">
    <property type="term" value="P:carbohydrate derivative metabolic process"/>
    <property type="evidence" value="ECO:0007669"/>
    <property type="project" value="InterPro"/>
</dbReference>
<dbReference type="Gene3D" id="3.40.50.10490">
    <property type="entry name" value="Glucose-6-phosphate isomerase like protein, domain 1"/>
    <property type="match status" value="1"/>
</dbReference>
<evidence type="ECO:0000259" key="4">
    <source>
        <dbReference type="PROSITE" id="PS51071"/>
    </source>
</evidence>
<dbReference type="GO" id="GO:0097367">
    <property type="term" value="F:carbohydrate derivative binding"/>
    <property type="evidence" value="ECO:0007669"/>
    <property type="project" value="InterPro"/>
</dbReference>
<dbReference type="EMBL" id="JPKR02000003">
    <property type="protein sequence ID" value="KGD72161.1"/>
    <property type="molecule type" value="Genomic_DNA"/>
</dbReference>
<dbReference type="CDD" id="cd05013">
    <property type="entry name" value="SIS_RpiR"/>
    <property type="match status" value="1"/>
</dbReference>
<evidence type="ECO:0000256" key="1">
    <source>
        <dbReference type="ARBA" id="ARBA00023015"/>
    </source>
</evidence>
<protein>
    <submittedName>
        <fullName evidence="6">RpiR family transcriptional regulator</fullName>
    </submittedName>
</protein>
<dbReference type="AlphaFoldDB" id="A0A095T5G9"/>
<name>A0A095T5G9_9GAMM</name>
<dbReference type="PANTHER" id="PTHR30514">
    <property type="entry name" value="GLUCOKINASE"/>
    <property type="match status" value="1"/>
</dbReference>
<dbReference type="GO" id="GO:0003700">
    <property type="term" value="F:DNA-binding transcription factor activity"/>
    <property type="evidence" value="ECO:0007669"/>
    <property type="project" value="InterPro"/>
</dbReference>
<dbReference type="Proteomes" id="UP000029577">
    <property type="component" value="Unassembled WGS sequence"/>
</dbReference>
<dbReference type="PROSITE" id="PS51464">
    <property type="entry name" value="SIS"/>
    <property type="match status" value="1"/>
</dbReference>
<dbReference type="PANTHER" id="PTHR30514:SF1">
    <property type="entry name" value="HTH-TYPE TRANSCRIPTIONAL REGULATOR HEXR-RELATED"/>
    <property type="match status" value="1"/>
</dbReference>
<evidence type="ECO:0000313" key="7">
    <source>
        <dbReference type="Proteomes" id="UP000029577"/>
    </source>
</evidence>
<evidence type="ECO:0000256" key="3">
    <source>
        <dbReference type="ARBA" id="ARBA00023163"/>
    </source>
</evidence>
<feature type="domain" description="HTH rpiR-type" evidence="4">
    <location>
        <begin position="17"/>
        <end position="93"/>
    </location>
</feature>
<dbReference type="SUPFAM" id="SSF46689">
    <property type="entry name" value="Homeodomain-like"/>
    <property type="match status" value="1"/>
</dbReference>
<dbReference type="Gene3D" id="1.10.10.10">
    <property type="entry name" value="Winged helix-like DNA-binding domain superfamily/Winged helix DNA-binding domain"/>
    <property type="match status" value="1"/>
</dbReference>
<dbReference type="STRING" id="642227.HA49_15485"/>
<reference evidence="6" key="1">
    <citation type="submission" date="2014-12" db="EMBL/GenBank/DDBJ databases">
        <title>The draft genome of the Tatumella morbirosei type strain, LMG23360T isolated from pineapple rot.</title>
        <authorList>
            <person name="Smits T.H."/>
            <person name="Palmer M."/>
            <person name="Venter S.N."/>
            <person name="Duffy B."/>
            <person name="Steenkamp E.T."/>
            <person name="Chan W.Y."/>
            <person name="Coutinho T.A."/>
            <person name="Coetzee M.P."/>
            <person name="De Maayer P."/>
        </authorList>
    </citation>
    <scope>NUCLEOTIDE SEQUENCE [LARGE SCALE GENOMIC DNA]</scope>
    <source>
        <strain evidence="6">LMG 23360</strain>
    </source>
</reference>
<dbReference type="InterPro" id="IPR000281">
    <property type="entry name" value="HTH_RpiR"/>
</dbReference>
<evidence type="ECO:0000313" key="6">
    <source>
        <dbReference type="EMBL" id="KGD72161.1"/>
    </source>
</evidence>
<dbReference type="eggNOG" id="COG1737">
    <property type="taxonomic scope" value="Bacteria"/>
</dbReference>
<proteinExistence type="predicted"/>
<dbReference type="SUPFAM" id="SSF53697">
    <property type="entry name" value="SIS domain"/>
    <property type="match status" value="1"/>
</dbReference>
<dbReference type="InterPro" id="IPR036388">
    <property type="entry name" value="WH-like_DNA-bd_sf"/>
</dbReference>
<dbReference type="InterPro" id="IPR046348">
    <property type="entry name" value="SIS_dom_sf"/>
</dbReference>